<evidence type="ECO:0000313" key="2">
    <source>
        <dbReference type="Proteomes" id="UP000601435"/>
    </source>
</evidence>
<dbReference type="EMBL" id="CAJNJA010014569">
    <property type="protein sequence ID" value="CAE7345110.1"/>
    <property type="molecule type" value="Genomic_DNA"/>
</dbReference>
<evidence type="ECO:0000313" key="1">
    <source>
        <dbReference type="EMBL" id="CAE7345110.1"/>
    </source>
</evidence>
<sequence length="51" mass="5810">AWRVGPNCEERQGPHDQGVWPSIWMAVCGIRLWPNCAEKALRFMSRGLAVE</sequence>
<feature type="non-terminal residue" evidence="1">
    <location>
        <position position="51"/>
    </location>
</feature>
<feature type="non-terminal residue" evidence="1">
    <location>
        <position position="1"/>
    </location>
</feature>
<comment type="caution">
    <text evidence="1">The sequence shown here is derived from an EMBL/GenBank/DDBJ whole genome shotgun (WGS) entry which is preliminary data.</text>
</comment>
<proteinExistence type="predicted"/>
<reference evidence="1" key="1">
    <citation type="submission" date="2021-02" db="EMBL/GenBank/DDBJ databases">
        <authorList>
            <person name="Dougan E. K."/>
            <person name="Rhodes N."/>
            <person name="Thang M."/>
            <person name="Chan C."/>
        </authorList>
    </citation>
    <scope>NUCLEOTIDE SEQUENCE</scope>
</reference>
<accession>A0A812PCP7</accession>
<keyword evidence="2" id="KW-1185">Reference proteome</keyword>
<gene>
    <name evidence="1" type="ORF">SNEC2469_LOCUS8933</name>
</gene>
<organism evidence="1 2">
    <name type="scientific">Symbiodinium necroappetens</name>
    <dbReference type="NCBI Taxonomy" id="1628268"/>
    <lineage>
        <taxon>Eukaryota</taxon>
        <taxon>Sar</taxon>
        <taxon>Alveolata</taxon>
        <taxon>Dinophyceae</taxon>
        <taxon>Suessiales</taxon>
        <taxon>Symbiodiniaceae</taxon>
        <taxon>Symbiodinium</taxon>
    </lineage>
</organism>
<dbReference type="Proteomes" id="UP000601435">
    <property type="component" value="Unassembled WGS sequence"/>
</dbReference>
<protein>
    <submittedName>
        <fullName evidence="1">Uncharacterized protein</fullName>
    </submittedName>
</protein>
<dbReference type="AlphaFoldDB" id="A0A812PCP7"/>
<name>A0A812PCP7_9DINO</name>